<name>A0A195BDC2_9HYME</name>
<feature type="chain" id="PRO_5008269440" evidence="1">
    <location>
        <begin position="30"/>
        <end position="78"/>
    </location>
</feature>
<protein>
    <submittedName>
        <fullName evidence="2">Uncharacterized protein</fullName>
    </submittedName>
</protein>
<keyword evidence="3" id="KW-1185">Reference proteome</keyword>
<evidence type="ECO:0000256" key="1">
    <source>
        <dbReference type="SAM" id="SignalP"/>
    </source>
</evidence>
<reference evidence="2 3" key="1">
    <citation type="submission" date="2015-09" db="EMBL/GenBank/DDBJ databases">
        <title>Atta colombica WGS genome.</title>
        <authorList>
            <person name="Nygaard S."/>
            <person name="Hu H."/>
            <person name="Boomsma J."/>
            <person name="Zhang G."/>
        </authorList>
    </citation>
    <scope>NUCLEOTIDE SEQUENCE [LARGE SCALE GENOMIC DNA]</scope>
    <source>
        <strain evidence="2">Treedump-2</strain>
        <tissue evidence="2">Whole body</tissue>
    </source>
</reference>
<dbReference type="AlphaFoldDB" id="A0A195BDC2"/>
<sequence length="78" mass="8450">MTAMGSFHAVSGCFVLLVATVVLLPATHHTPFAYAANKTINWRIERTEADMSNSNKAQTMSTLELVDATLAHPLIAIH</sequence>
<evidence type="ECO:0000313" key="2">
    <source>
        <dbReference type="EMBL" id="KYM82207.1"/>
    </source>
</evidence>
<organism evidence="2 3">
    <name type="scientific">Atta colombica</name>
    <dbReference type="NCBI Taxonomy" id="520822"/>
    <lineage>
        <taxon>Eukaryota</taxon>
        <taxon>Metazoa</taxon>
        <taxon>Ecdysozoa</taxon>
        <taxon>Arthropoda</taxon>
        <taxon>Hexapoda</taxon>
        <taxon>Insecta</taxon>
        <taxon>Pterygota</taxon>
        <taxon>Neoptera</taxon>
        <taxon>Endopterygota</taxon>
        <taxon>Hymenoptera</taxon>
        <taxon>Apocrita</taxon>
        <taxon>Aculeata</taxon>
        <taxon>Formicoidea</taxon>
        <taxon>Formicidae</taxon>
        <taxon>Myrmicinae</taxon>
        <taxon>Atta</taxon>
    </lineage>
</organism>
<keyword evidence="1" id="KW-0732">Signal</keyword>
<evidence type="ECO:0000313" key="3">
    <source>
        <dbReference type="Proteomes" id="UP000078540"/>
    </source>
</evidence>
<proteinExistence type="predicted"/>
<accession>A0A195BDC2</accession>
<dbReference type="EMBL" id="KQ976514">
    <property type="protein sequence ID" value="KYM82207.1"/>
    <property type="molecule type" value="Genomic_DNA"/>
</dbReference>
<feature type="signal peptide" evidence="1">
    <location>
        <begin position="1"/>
        <end position="29"/>
    </location>
</feature>
<dbReference type="Proteomes" id="UP000078540">
    <property type="component" value="Unassembled WGS sequence"/>
</dbReference>
<gene>
    <name evidence="2" type="ORF">ALC53_07207</name>
</gene>